<feature type="region of interest" description="Disordered" evidence="3">
    <location>
        <begin position="234"/>
        <end position="258"/>
    </location>
</feature>
<dbReference type="InterPro" id="IPR029063">
    <property type="entry name" value="SAM-dependent_MTases_sf"/>
</dbReference>
<keyword evidence="1 5" id="KW-0489">Methyltransferase</keyword>
<dbReference type="OrthoDB" id="9777638at2"/>
<protein>
    <submittedName>
        <fullName evidence="5">Methyltransferase domain-containing protein</fullName>
    </submittedName>
</protein>
<keyword evidence="2 5" id="KW-0808">Transferase</keyword>
<dbReference type="PANTHER" id="PTHR43861:SF1">
    <property type="entry name" value="TRANS-ACONITATE 2-METHYLTRANSFERASE"/>
    <property type="match status" value="1"/>
</dbReference>
<comment type="caution">
    <text evidence="5">The sequence shown here is derived from an EMBL/GenBank/DDBJ whole genome shotgun (WGS) entry which is preliminary data.</text>
</comment>
<evidence type="ECO:0000256" key="2">
    <source>
        <dbReference type="ARBA" id="ARBA00022679"/>
    </source>
</evidence>
<reference evidence="5 6" key="1">
    <citation type="submission" date="2019-04" db="EMBL/GenBank/DDBJ databases">
        <title>Three New Species of Nocardioides, Nocardioides euryhalodurans sp. nov., Nocardioides seonyuensis sp. nov. and Nocardioides eburneoflavus sp. nov. Isolated from Soil.</title>
        <authorList>
            <person name="Roh S.G."/>
            <person name="Lee C."/>
            <person name="Kim M.-K."/>
            <person name="Kim S.B."/>
        </authorList>
    </citation>
    <scope>NUCLEOTIDE SEQUENCE [LARGE SCALE GENOMIC DNA]</scope>
    <source>
        <strain evidence="5 6">MMS17-SY213</strain>
    </source>
</reference>
<evidence type="ECO:0000313" key="5">
    <source>
        <dbReference type="EMBL" id="TGN66299.1"/>
    </source>
</evidence>
<feature type="domain" description="Methyltransferase" evidence="4">
    <location>
        <begin position="118"/>
        <end position="210"/>
    </location>
</feature>
<evidence type="ECO:0000256" key="1">
    <source>
        <dbReference type="ARBA" id="ARBA00022603"/>
    </source>
</evidence>
<dbReference type="GO" id="GO:0008168">
    <property type="term" value="F:methyltransferase activity"/>
    <property type="evidence" value="ECO:0007669"/>
    <property type="project" value="UniProtKB-KW"/>
</dbReference>
<evidence type="ECO:0000313" key="6">
    <source>
        <dbReference type="Proteomes" id="UP000297496"/>
    </source>
</evidence>
<organism evidence="5 6">
    <name type="scientific">Nocardioides eburneiflavus</name>
    <dbReference type="NCBI Taxonomy" id="2518372"/>
    <lineage>
        <taxon>Bacteria</taxon>
        <taxon>Bacillati</taxon>
        <taxon>Actinomycetota</taxon>
        <taxon>Actinomycetes</taxon>
        <taxon>Propionibacteriales</taxon>
        <taxon>Nocardioidaceae</taxon>
        <taxon>Nocardioides</taxon>
    </lineage>
</organism>
<dbReference type="AlphaFoldDB" id="A0A4Z1CMY6"/>
<evidence type="ECO:0000256" key="3">
    <source>
        <dbReference type="SAM" id="MobiDB-lite"/>
    </source>
</evidence>
<accession>A0A4Z1CMY6</accession>
<dbReference type="EMBL" id="SRRO01000001">
    <property type="protein sequence ID" value="TGN66299.1"/>
    <property type="molecule type" value="Genomic_DNA"/>
</dbReference>
<keyword evidence="6" id="KW-1185">Reference proteome</keyword>
<dbReference type="Gene3D" id="3.40.50.150">
    <property type="entry name" value="Vaccinia Virus protein VP39"/>
    <property type="match status" value="1"/>
</dbReference>
<evidence type="ECO:0000259" key="4">
    <source>
        <dbReference type="Pfam" id="PF13649"/>
    </source>
</evidence>
<feature type="region of interest" description="Disordered" evidence="3">
    <location>
        <begin position="31"/>
        <end position="75"/>
    </location>
</feature>
<sequence length="353" mass="37895">MAVALGRGRVGGDDAGWQGVDELREGFHPAIVARPGQPDGGARRRGSTAPGTGCHARRVSETIEEATQGPSEHEREKARVAGIFDRASATYDQVGVDFFATVAAELVRRTDPRPGEAVLELGSGRGASALPAAHAVGPTGHVLATDLAPGMLTALDALAADLPWLEVRAGDAECPPPGPWDVVQAGLVLFFLPDLHGTFDRVREVLRPAGRFGFTWFGDSDDSWDEVTDRLQALAPASPTTAPGVEDDEDGEDDRPGPFSSVEAMHAVLLDHGFTAPTTSTVRIRVDYADVEQWWAWIWSAGLRALLERLESRGLLDRARSDVDPELRRRAADGTLTWWTDIRCTVATRPAGS</sequence>
<proteinExistence type="predicted"/>
<dbReference type="InterPro" id="IPR041698">
    <property type="entry name" value="Methyltransf_25"/>
</dbReference>
<name>A0A4Z1CMY6_9ACTN</name>
<gene>
    <name evidence="5" type="ORF">EXE59_21825</name>
</gene>
<dbReference type="SUPFAM" id="SSF53335">
    <property type="entry name" value="S-adenosyl-L-methionine-dependent methyltransferases"/>
    <property type="match status" value="1"/>
</dbReference>
<dbReference type="Proteomes" id="UP000297496">
    <property type="component" value="Unassembled WGS sequence"/>
</dbReference>
<dbReference type="GO" id="GO:0032259">
    <property type="term" value="P:methylation"/>
    <property type="evidence" value="ECO:0007669"/>
    <property type="project" value="UniProtKB-KW"/>
</dbReference>
<dbReference type="PANTHER" id="PTHR43861">
    <property type="entry name" value="TRANS-ACONITATE 2-METHYLTRANSFERASE-RELATED"/>
    <property type="match status" value="1"/>
</dbReference>
<dbReference type="Pfam" id="PF13649">
    <property type="entry name" value="Methyltransf_25"/>
    <property type="match status" value="1"/>
</dbReference>
<dbReference type="CDD" id="cd02440">
    <property type="entry name" value="AdoMet_MTases"/>
    <property type="match status" value="1"/>
</dbReference>